<dbReference type="GO" id="GO:0004803">
    <property type="term" value="F:transposase activity"/>
    <property type="evidence" value="ECO:0007669"/>
    <property type="project" value="InterPro"/>
</dbReference>
<dbReference type="GO" id="GO:0003677">
    <property type="term" value="F:DNA binding"/>
    <property type="evidence" value="ECO:0007669"/>
    <property type="project" value="InterPro"/>
</dbReference>
<dbReference type="Pfam" id="PF02371">
    <property type="entry name" value="Transposase_20"/>
    <property type="match status" value="1"/>
</dbReference>
<dbReference type="RefSeq" id="WP_368652993.1">
    <property type="nucleotide sequence ID" value="NZ_CP162599.1"/>
</dbReference>
<dbReference type="GO" id="GO:0006313">
    <property type="term" value="P:DNA transposition"/>
    <property type="evidence" value="ECO:0007669"/>
    <property type="project" value="InterPro"/>
</dbReference>
<dbReference type="EMBL" id="CP162599">
    <property type="protein sequence ID" value="XDK32272.1"/>
    <property type="molecule type" value="Genomic_DNA"/>
</dbReference>
<evidence type="ECO:0000313" key="3">
    <source>
        <dbReference type="EMBL" id="XDK32272.1"/>
    </source>
</evidence>
<organism evidence="3">
    <name type="scientific">Ornithinibacillus sp. 4-3</name>
    <dbReference type="NCBI Taxonomy" id="3231488"/>
    <lineage>
        <taxon>Bacteria</taxon>
        <taxon>Bacillati</taxon>
        <taxon>Bacillota</taxon>
        <taxon>Bacilli</taxon>
        <taxon>Bacillales</taxon>
        <taxon>Bacillaceae</taxon>
        <taxon>Ornithinibacillus</taxon>
    </lineage>
</organism>
<dbReference type="Pfam" id="PF01548">
    <property type="entry name" value="DEDD_Tnp_IS110"/>
    <property type="match status" value="1"/>
</dbReference>
<gene>
    <name evidence="3" type="ORF">AB4Y30_14820</name>
</gene>
<evidence type="ECO:0000259" key="2">
    <source>
        <dbReference type="Pfam" id="PF02371"/>
    </source>
</evidence>
<reference evidence="3" key="1">
    <citation type="submission" date="2024-07" db="EMBL/GenBank/DDBJ databases">
        <title>Halotolerant mesophilic bacterium Ornithinibacillus sp. 4-3, sp. nov., isolated from soil.</title>
        <authorList>
            <person name="Sidarenka A.V."/>
            <person name="Guliayeva D.E."/>
            <person name="Leanovich S.I."/>
            <person name="Hileuskaya K.S."/>
            <person name="Akhremchuk A.E."/>
            <person name="Sikolenko M.A."/>
            <person name="Valentovich L.N."/>
        </authorList>
    </citation>
    <scope>NUCLEOTIDE SEQUENCE</scope>
    <source>
        <strain evidence="3">4-3</strain>
    </source>
</reference>
<dbReference type="AlphaFoldDB" id="A0AB39HNQ2"/>
<dbReference type="NCBIfam" id="NF033542">
    <property type="entry name" value="transpos_IS110"/>
    <property type="match status" value="1"/>
</dbReference>
<dbReference type="InterPro" id="IPR002525">
    <property type="entry name" value="Transp_IS110-like_N"/>
</dbReference>
<sequence length="373" mass="42712">MSFTKGTLYFNQHRLTPDNSVIGLEATGHYWLSVFSFIHKLGFKTTVFNPLQSDALRHFYIRKTKTDVKDAYLIAQVIRIDSPDETPFIEEDLLRLKHLERLRYNFVDQASDIKRKVISLLDQVFPEYEKLFSDTFGKSSTEILMNYTLPEEFIEIDTNELANLLLEASNGRFGESRVLKKATQIRESALNTFGITIGTDVFKLQIQLLLEQIQLIEKHLSEIEEAMIEISNRQKHYLTTITGISDVTACVILGEIGSIKRFERPEQLVAFAGLDASVHQSGDFNSQNTRMSKRGSPYMRRAIWQASFVASNHDPALSLHYQKLRKRGKAHGTAVGAVAWKLTHIIFAILRDNKRYEPRPQPNPNKKVLPTLI</sequence>
<accession>A0AB39HNQ2</accession>
<dbReference type="PANTHER" id="PTHR33055:SF13">
    <property type="entry name" value="TRANSPOSASE"/>
    <property type="match status" value="1"/>
</dbReference>
<dbReference type="InterPro" id="IPR047650">
    <property type="entry name" value="Transpos_IS110"/>
</dbReference>
<feature type="domain" description="Transposase IS116/IS110/IS902 C-terminal" evidence="2">
    <location>
        <begin position="236"/>
        <end position="322"/>
    </location>
</feature>
<evidence type="ECO:0000259" key="1">
    <source>
        <dbReference type="Pfam" id="PF01548"/>
    </source>
</evidence>
<dbReference type="PANTHER" id="PTHR33055">
    <property type="entry name" value="TRANSPOSASE FOR INSERTION SEQUENCE ELEMENT IS1111A"/>
    <property type="match status" value="1"/>
</dbReference>
<name>A0AB39HNQ2_9BACI</name>
<proteinExistence type="predicted"/>
<dbReference type="InterPro" id="IPR003346">
    <property type="entry name" value="Transposase_20"/>
</dbReference>
<protein>
    <submittedName>
        <fullName evidence="3">IS110 family transposase</fullName>
    </submittedName>
</protein>
<feature type="domain" description="Transposase IS110-like N-terminal" evidence="1">
    <location>
        <begin position="16"/>
        <end position="126"/>
    </location>
</feature>